<evidence type="ECO:0000313" key="2">
    <source>
        <dbReference type="Proteomes" id="UP000267017"/>
    </source>
</evidence>
<organism evidence="1 2">
    <name type="scientific">Paenibacillus oralis</name>
    <dbReference type="NCBI Taxonomy" id="2490856"/>
    <lineage>
        <taxon>Bacteria</taxon>
        <taxon>Bacillati</taxon>
        <taxon>Bacillota</taxon>
        <taxon>Bacilli</taxon>
        <taxon>Bacillales</taxon>
        <taxon>Paenibacillaceae</taxon>
        <taxon>Paenibacillus</taxon>
    </lineage>
</organism>
<dbReference type="Proteomes" id="UP000267017">
    <property type="component" value="Unassembled WGS sequence"/>
</dbReference>
<sequence>MKVRNLTLINGEIYNLAEIDSPGIALPEEMDAMVAVKTGNTTTYINAAMIMSFEAVVEPQIRAAWTNANPIRKEQSSDPYRR</sequence>
<gene>
    <name evidence="1" type="ORF">EHV15_05390</name>
</gene>
<dbReference type="RefSeq" id="WP_128630334.1">
    <property type="nucleotide sequence ID" value="NZ_RRCN01000001.1"/>
</dbReference>
<dbReference type="AlphaFoldDB" id="A0A3P3TWE0"/>
<protein>
    <submittedName>
        <fullName evidence="1">Uncharacterized protein</fullName>
    </submittedName>
</protein>
<keyword evidence="2" id="KW-1185">Reference proteome</keyword>
<accession>A0A3P3TWE0</accession>
<dbReference type="EMBL" id="RRCN01000001">
    <property type="protein sequence ID" value="RRJ62447.1"/>
    <property type="molecule type" value="Genomic_DNA"/>
</dbReference>
<reference evidence="1 2" key="1">
    <citation type="submission" date="2018-11" db="EMBL/GenBank/DDBJ databases">
        <title>Genome sequencing of Paenibacillus sp. KCOM 3021 (= ChDC PVNT-B20).</title>
        <authorList>
            <person name="Kook J.-K."/>
            <person name="Park S.-N."/>
            <person name="Lim Y.K."/>
        </authorList>
    </citation>
    <scope>NUCLEOTIDE SEQUENCE [LARGE SCALE GENOMIC DNA]</scope>
    <source>
        <strain evidence="1 2">KCOM 3021</strain>
    </source>
</reference>
<proteinExistence type="predicted"/>
<comment type="caution">
    <text evidence="1">The sequence shown here is derived from an EMBL/GenBank/DDBJ whole genome shotgun (WGS) entry which is preliminary data.</text>
</comment>
<name>A0A3P3TWE0_9BACL</name>
<evidence type="ECO:0000313" key="1">
    <source>
        <dbReference type="EMBL" id="RRJ62447.1"/>
    </source>
</evidence>